<gene>
    <name evidence="1" type="ORF">Thiowin_03037</name>
</gene>
<reference evidence="1 2" key="1">
    <citation type="journal article" date="2023" name="Microorganisms">
        <title>Thiorhodovibrio frisius and Trv. litoralis spp. nov., Two Novel Members from a Clade of Fastidious Purple Sulfur Bacteria That Exhibit Unique Red-Shifted Light-Harvesting Capabilities.</title>
        <authorList>
            <person name="Methner A."/>
            <person name="Kuzyk S.B."/>
            <person name="Petersen J."/>
            <person name="Bauer S."/>
            <person name="Brinkmann H."/>
            <person name="Sichau K."/>
            <person name="Wanner G."/>
            <person name="Wolf J."/>
            <person name="Neumann-Schaal M."/>
            <person name="Henke P."/>
            <person name="Tank M."/>
            <person name="Sproer C."/>
            <person name="Bunk B."/>
            <person name="Overmann J."/>
        </authorList>
    </citation>
    <scope>NUCLEOTIDE SEQUENCE [LARGE SCALE GENOMIC DNA]</scope>
    <source>
        <strain evidence="1 2">DSM 6702</strain>
    </source>
</reference>
<name>A0ABZ0SBQ8_9GAMM</name>
<proteinExistence type="predicted"/>
<keyword evidence="2" id="KW-1185">Reference proteome</keyword>
<evidence type="ECO:0000313" key="1">
    <source>
        <dbReference type="EMBL" id="WPL17989.1"/>
    </source>
</evidence>
<evidence type="ECO:0008006" key="3">
    <source>
        <dbReference type="Google" id="ProtNLM"/>
    </source>
</evidence>
<accession>A0ABZ0SBQ8</accession>
<evidence type="ECO:0000313" key="2">
    <source>
        <dbReference type="Proteomes" id="UP001432180"/>
    </source>
</evidence>
<sequence length="166" mass="18800">MKSFSTHIMLMHSNAERTLQSFFVMKTASKALFLCCLASASLLLSGCPEDPMGPDNRMALIAFGRCDHQQALELTNRAIERGEDPHHIQRAWMLKAAILRDQGQMAALKTIYPQLDAAWKNARKSELSDSRRERDINILIDVAHNERRANRLAVDCDRPLQDAPTR</sequence>
<protein>
    <recommendedName>
        <fullName evidence="3">Tetratricopeptide repeat protein</fullName>
    </recommendedName>
</protein>
<dbReference type="Proteomes" id="UP001432180">
    <property type="component" value="Chromosome"/>
</dbReference>
<dbReference type="EMBL" id="CP121472">
    <property type="protein sequence ID" value="WPL17989.1"/>
    <property type="molecule type" value="Genomic_DNA"/>
</dbReference>
<organism evidence="1 2">
    <name type="scientific">Thiorhodovibrio winogradskyi</name>
    <dbReference type="NCBI Taxonomy" id="77007"/>
    <lineage>
        <taxon>Bacteria</taxon>
        <taxon>Pseudomonadati</taxon>
        <taxon>Pseudomonadota</taxon>
        <taxon>Gammaproteobacteria</taxon>
        <taxon>Chromatiales</taxon>
        <taxon>Chromatiaceae</taxon>
        <taxon>Thiorhodovibrio</taxon>
    </lineage>
</organism>